<organism evidence="2 3">
    <name type="scientific">Paraburkholderia fynbosensis</name>
    <dbReference type="NCBI Taxonomy" id="1200993"/>
    <lineage>
        <taxon>Bacteria</taxon>
        <taxon>Pseudomonadati</taxon>
        <taxon>Pseudomonadota</taxon>
        <taxon>Betaproteobacteria</taxon>
        <taxon>Burkholderiales</taxon>
        <taxon>Burkholderiaceae</taxon>
        <taxon>Paraburkholderia</taxon>
    </lineage>
</organism>
<sequence length="181" mass="20940">MRRPASTRAATRNPTPLRAAGSLRRSAAHVPHRAQHDAATGQRPLHRDFAVIDRQRRGHFDRCRFAVHRQSPQTERMAVLLDRETRVRRPLCKLPRRPMPRKLIGRRAQHAVIRCEPPRDQMRRVDRCRRRVPSAVSSTLIRLLTYAADTDSAFAAALKLVYARLRKTRANPRDRVTGRRS</sequence>
<evidence type="ECO:0000313" key="3">
    <source>
        <dbReference type="Proteomes" id="UP000494252"/>
    </source>
</evidence>
<dbReference type="Proteomes" id="UP000494252">
    <property type="component" value="Unassembled WGS sequence"/>
</dbReference>
<keyword evidence="3" id="KW-1185">Reference proteome</keyword>
<gene>
    <name evidence="2" type="ORF">LMG27177_06567</name>
</gene>
<evidence type="ECO:0000313" key="2">
    <source>
        <dbReference type="EMBL" id="CAB3808559.1"/>
    </source>
</evidence>
<evidence type="ECO:0000256" key="1">
    <source>
        <dbReference type="SAM" id="MobiDB-lite"/>
    </source>
</evidence>
<dbReference type="EMBL" id="CADIKI010000027">
    <property type="protein sequence ID" value="CAB3808559.1"/>
    <property type="molecule type" value="Genomic_DNA"/>
</dbReference>
<dbReference type="AlphaFoldDB" id="A0A6J5H3Y5"/>
<feature type="region of interest" description="Disordered" evidence="1">
    <location>
        <begin position="1"/>
        <end position="45"/>
    </location>
</feature>
<name>A0A6J5H3Y5_9BURK</name>
<protein>
    <submittedName>
        <fullName evidence="2">Uncharacterized protein</fullName>
    </submittedName>
</protein>
<reference evidence="2 3" key="1">
    <citation type="submission" date="2020-04" db="EMBL/GenBank/DDBJ databases">
        <authorList>
            <person name="De Canck E."/>
        </authorList>
    </citation>
    <scope>NUCLEOTIDE SEQUENCE [LARGE SCALE GENOMIC DNA]</scope>
    <source>
        <strain evidence="2 3">LMG 27177</strain>
    </source>
</reference>
<proteinExistence type="predicted"/>
<accession>A0A6J5H3Y5</accession>